<proteinExistence type="predicted"/>
<evidence type="ECO:0000256" key="2">
    <source>
        <dbReference type="ARBA" id="ARBA00012822"/>
    </source>
</evidence>
<dbReference type="CDD" id="cd07034">
    <property type="entry name" value="TPP_PYR_PFOR_IOR-alpha_like"/>
    <property type="match status" value="1"/>
</dbReference>
<dbReference type="FunFam" id="3.40.50.970:FF:000012">
    <property type="entry name" value="Pyruvate:ferredoxin (Flavodoxin) oxidoreductase"/>
    <property type="match status" value="1"/>
</dbReference>
<organism evidence="11">
    <name type="scientific">Candidatus Methanogaster sp. ANME-2c ERB4</name>
    <dbReference type="NCBI Taxonomy" id="2759911"/>
    <lineage>
        <taxon>Archaea</taxon>
        <taxon>Methanobacteriati</taxon>
        <taxon>Methanobacteriota</taxon>
        <taxon>Stenosarchaea group</taxon>
        <taxon>Methanomicrobia</taxon>
        <taxon>Methanosarcinales</taxon>
        <taxon>ANME-2 cluster</taxon>
        <taxon>Candidatus Methanogasteraceae</taxon>
        <taxon>Candidatus Methanogaster</taxon>
    </lineage>
</organism>
<dbReference type="EMBL" id="MT631379">
    <property type="protein sequence ID" value="QNO49407.1"/>
    <property type="molecule type" value="Genomic_DNA"/>
</dbReference>
<reference evidence="11" key="1">
    <citation type="submission" date="2020-06" db="EMBL/GenBank/DDBJ databases">
        <title>Unique genomic features of the anaerobic methanotrophic archaea.</title>
        <authorList>
            <person name="Chadwick G.L."/>
            <person name="Skennerton C.T."/>
            <person name="Laso-Perez R."/>
            <person name="Leu A.O."/>
            <person name="Speth D.R."/>
            <person name="Yu H."/>
            <person name="Morgan-Lang C."/>
            <person name="Hatzenpichler R."/>
            <person name="Goudeau D."/>
            <person name="Malmstrom R."/>
            <person name="Brazelton W.J."/>
            <person name="Woyke T."/>
            <person name="Hallam S.J."/>
            <person name="Tyson G.W."/>
            <person name="Wegener G."/>
            <person name="Boetius A."/>
            <person name="Orphan V."/>
        </authorList>
    </citation>
    <scope>NUCLEOTIDE SEQUENCE</scope>
</reference>
<evidence type="ECO:0000313" key="10">
    <source>
        <dbReference type="EMBL" id="QNO49340.1"/>
    </source>
</evidence>
<dbReference type="EC" id="1.2.7.1" evidence="2"/>
<evidence type="ECO:0000313" key="11">
    <source>
        <dbReference type="EMBL" id="QNO49407.1"/>
    </source>
</evidence>
<evidence type="ECO:0000259" key="9">
    <source>
        <dbReference type="Pfam" id="PF17147"/>
    </source>
</evidence>
<dbReference type="Gene3D" id="3.40.50.970">
    <property type="match status" value="1"/>
</dbReference>
<evidence type="ECO:0000256" key="3">
    <source>
        <dbReference type="ARBA" id="ARBA00023002"/>
    </source>
</evidence>
<gene>
    <name evidence="11" type="primary">porA</name>
    <name evidence="10" type="ORF">HONBAIEO_00034</name>
    <name evidence="11" type="ORF">JHKIABMC_00013</name>
</gene>
<dbReference type="NCBIfam" id="NF040682">
    <property type="entry name" value="PorA_Arch"/>
    <property type="match status" value="1"/>
</dbReference>
<feature type="domain" description="Pyruvate:ferredoxin oxidoreductase core" evidence="9">
    <location>
        <begin position="267"/>
        <end position="368"/>
    </location>
</feature>
<dbReference type="SUPFAM" id="SSF52518">
    <property type="entry name" value="Thiamin diphosphate-binding fold (THDP-binding)"/>
    <property type="match status" value="1"/>
</dbReference>
<dbReference type="InterPro" id="IPR029061">
    <property type="entry name" value="THDP-binding"/>
</dbReference>
<dbReference type="Pfam" id="PF01855">
    <property type="entry name" value="POR_N"/>
    <property type="match status" value="1"/>
</dbReference>
<keyword evidence="11" id="KW-0670">Pyruvate</keyword>
<dbReference type="Gene3D" id="3.40.50.920">
    <property type="match status" value="1"/>
</dbReference>
<dbReference type="InterPro" id="IPR050722">
    <property type="entry name" value="Pyruvate:ferred/Flavod_OxRd"/>
</dbReference>
<name>A0A7G9YN23_9EURY</name>
<dbReference type="GO" id="GO:0006979">
    <property type="term" value="P:response to oxidative stress"/>
    <property type="evidence" value="ECO:0007669"/>
    <property type="project" value="TreeGrafter"/>
</dbReference>
<keyword evidence="3 11" id="KW-0560">Oxidoreductase</keyword>
<evidence type="ECO:0000256" key="1">
    <source>
        <dbReference type="ARBA" id="ARBA00011595"/>
    </source>
</evidence>
<dbReference type="PANTHER" id="PTHR32154">
    <property type="entry name" value="PYRUVATE-FLAVODOXIN OXIDOREDUCTASE-RELATED"/>
    <property type="match status" value="1"/>
</dbReference>
<accession>A0A7G9YN23</accession>
<comment type="subunit">
    <text evidence="1">Heterotetramer of one alpha, one beta, one delta and one gamma chain.</text>
</comment>
<dbReference type="InterPro" id="IPR053390">
    <property type="entry name" value="Pyruvate_synthase_PorA"/>
</dbReference>
<evidence type="ECO:0000256" key="6">
    <source>
        <dbReference type="ARBA" id="ARBA00044814"/>
    </source>
</evidence>
<dbReference type="InterPro" id="IPR033412">
    <property type="entry name" value="PFOR_II"/>
</dbReference>
<dbReference type="AlphaFoldDB" id="A0A7G9YN23"/>
<protein>
    <recommendedName>
        <fullName evidence="4">Pyruvate synthase subunit PorA</fullName>
        <ecNumber evidence="2">1.2.7.1</ecNumber>
    </recommendedName>
    <alternativeName>
        <fullName evidence="6">Pyruvate oxidoreductase alpha chain</fullName>
    </alternativeName>
    <alternativeName>
        <fullName evidence="5">Pyruvic-ferredoxin oxidoreductase subunit alpha</fullName>
    </alternativeName>
</protein>
<evidence type="ECO:0000259" key="8">
    <source>
        <dbReference type="Pfam" id="PF01855"/>
    </source>
</evidence>
<dbReference type="GO" id="GO:0019164">
    <property type="term" value="F:pyruvate synthase activity"/>
    <property type="evidence" value="ECO:0007669"/>
    <property type="project" value="UniProtKB-EC"/>
</dbReference>
<dbReference type="Pfam" id="PF17147">
    <property type="entry name" value="PFOR_II"/>
    <property type="match status" value="1"/>
</dbReference>
<feature type="domain" description="Pyruvate flavodoxin/ferredoxin oxidoreductase pyrimidine binding" evidence="8">
    <location>
        <begin position="21"/>
        <end position="243"/>
    </location>
</feature>
<dbReference type="FunFam" id="3.40.50.920:FF:000010">
    <property type="entry name" value="Pyruvate ferredoxin oxidoreductase, alpha subunit"/>
    <property type="match status" value="1"/>
</dbReference>
<dbReference type="PANTHER" id="PTHR32154:SF0">
    <property type="entry name" value="PYRUVATE-FLAVODOXIN OXIDOREDUCTASE-RELATED"/>
    <property type="match status" value="1"/>
</dbReference>
<dbReference type="InterPro" id="IPR009014">
    <property type="entry name" value="Transketo_C/PFOR_II"/>
</dbReference>
<comment type="catalytic activity">
    <reaction evidence="7">
        <text>2 oxidized [2Fe-2S]-[ferredoxin] + pyruvate + CoA = 2 reduced [2Fe-2S]-[ferredoxin] + acetyl-CoA + CO2 + H(+)</text>
        <dbReference type="Rhea" id="RHEA:12765"/>
        <dbReference type="Rhea" id="RHEA-COMP:10000"/>
        <dbReference type="Rhea" id="RHEA-COMP:10001"/>
        <dbReference type="ChEBI" id="CHEBI:15361"/>
        <dbReference type="ChEBI" id="CHEBI:15378"/>
        <dbReference type="ChEBI" id="CHEBI:16526"/>
        <dbReference type="ChEBI" id="CHEBI:33737"/>
        <dbReference type="ChEBI" id="CHEBI:33738"/>
        <dbReference type="ChEBI" id="CHEBI:57287"/>
        <dbReference type="ChEBI" id="CHEBI:57288"/>
        <dbReference type="EC" id="1.2.7.1"/>
    </reaction>
</comment>
<evidence type="ECO:0000256" key="7">
    <source>
        <dbReference type="ARBA" id="ARBA00049357"/>
    </source>
</evidence>
<sequence length="404" mass="43965">MTGKLKSGRQVVEGSYAVAHAAAICRPDVISAYPITPQTHIVEDLSQFVADGAIDSKYINVESEFSALSALVGASASGARTYSATTSQGLALMHEVVFNMAGMRLPAVMTIVNRSMSAPINIWNDHQDSMAERDSGWIQLYVEDVQELVDTTVQAYLVAEDPEVSLPVMVCMDGFILSHVFEPVDLLDQKAVDEFLPRFKPLRTLDPEDPKSFGMFVDPEYYMDFRHLVEQAMDRSRSKIQDAARGFESAFGRHYGDLIDTYQTDDAEIILVAMGSLVGTLRDVVDDLRSKGVPVGLLKIRAFRPFPADEIAEVTSGAKVVCVLDKNISLGTGEGAVCTEIKASLYNSDISVPVIGFVIGLGGRDIPVGTVQRIVSKAEDVIKHGVKVESEFVDLKHSLVSIGT</sequence>
<evidence type="ECO:0000256" key="4">
    <source>
        <dbReference type="ARBA" id="ARBA00044787"/>
    </source>
</evidence>
<evidence type="ECO:0000256" key="5">
    <source>
        <dbReference type="ARBA" id="ARBA00044811"/>
    </source>
</evidence>
<dbReference type="InterPro" id="IPR002880">
    <property type="entry name" value="Pyrv_Fd/Flavodoxin_OxRdtase_N"/>
</dbReference>
<dbReference type="SUPFAM" id="SSF52922">
    <property type="entry name" value="TK C-terminal domain-like"/>
    <property type="match status" value="1"/>
</dbReference>
<dbReference type="EMBL" id="MT631377">
    <property type="protein sequence ID" value="QNO49340.1"/>
    <property type="molecule type" value="Genomic_DNA"/>
</dbReference>